<keyword evidence="1" id="KW-0479">Metal-binding</keyword>
<dbReference type="InterPro" id="IPR019786">
    <property type="entry name" value="Zinc_finger_PHD-type_CS"/>
</dbReference>
<dbReference type="eggNOG" id="KOG1083">
    <property type="taxonomic scope" value="Eukaryota"/>
</dbReference>
<dbReference type="GO" id="GO:0005634">
    <property type="term" value="C:nucleus"/>
    <property type="evidence" value="ECO:0000318"/>
    <property type="project" value="GO_Central"/>
</dbReference>
<dbReference type="PANTHER" id="PTHR48442">
    <property type="entry name" value="SET DOMAIN-CONTAINING PROTEIN"/>
    <property type="match status" value="1"/>
</dbReference>
<evidence type="ECO:0000313" key="10">
    <source>
        <dbReference type="Proteomes" id="UP000002051"/>
    </source>
</evidence>
<dbReference type="InterPro" id="IPR013083">
    <property type="entry name" value="Znf_RING/FYVE/PHD"/>
</dbReference>
<proteinExistence type="predicted"/>
<protein>
    <submittedName>
        <fullName evidence="8">Histone-lysine N-methyltransferase ATXR6, putative</fullName>
    </submittedName>
</protein>
<evidence type="ECO:0000256" key="2">
    <source>
        <dbReference type="ARBA" id="ARBA00022771"/>
    </source>
</evidence>
<reference evidence="9" key="3">
    <citation type="submission" date="2015-04" db="UniProtKB">
        <authorList>
            <consortium name="EnsemblPlants"/>
        </authorList>
    </citation>
    <scope>IDENTIFICATION</scope>
    <source>
        <strain evidence="9">cv. Jemalong A17</strain>
    </source>
</reference>
<dbReference type="GO" id="GO:0003682">
    <property type="term" value="F:chromatin binding"/>
    <property type="evidence" value="ECO:0000318"/>
    <property type="project" value="GO_Central"/>
</dbReference>
<evidence type="ECO:0000313" key="9">
    <source>
        <dbReference type="EnsemblPlants" id="AES58734"/>
    </source>
</evidence>
<dbReference type="SMART" id="SM00249">
    <property type="entry name" value="PHD"/>
    <property type="match status" value="1"/>
</dbReference>
<dbReference type="GO" id="GO:0003712">
    <property type="term" value="F:transcription coregulator activity"/>
    <property type="evidence" value="ECO:0000318"/>
    <property type="project" value="GO_Central"/>
</dbReference>
<dbReference type="Gene3D" id="3.30.40.10">
    <property type="entry name" value="Zinc/RING finger domain, C3HC4 (zinc finger)"/>
    <property type="match status" value="1"/>
</dbReference>
<dbReference type="InterPro" id="IPR053114">
    <property type="entry name" value="ATXR5/ATXR6"/>
</dbReference>
<dbReference type="CDD" id="cd15543">
    <property type="entry name" value="PHD_RSF1"/>
    <property type="match status" value="1"/>
</dbReference>
<dbReference type="CDD" id="cd10539">
    <property type="entry name" value="SET_ATXR5_6-like"/>
    <property type="match status" value="1"/>
</dbReference>
<sequence length="545" mass="61392">MEIIFQYSLRNGEFYTCRESDETNLANFALSNVIGSSEAIYYWGYGVERRIKLIILIDGPDLMQVCISHVLSKEDFETLNLSRSMMERGECPLLMVVFDHAEGYTVEADKSIKDLTVIREYVGDIDFLKNREYDDGDRIMTLLSASNPSQSLVVFPDKRSNIAPFITGIDNHTPEGNKKQNMKCVRFNIGGECRLNILSNCVASVNDPELIVTLCSISHFSLTHTSKPSSHIPNLMASLCRRRTRAPQKKTSIFNNDDIVCQKCNSGKSPTKLLLCDNCNKGYHLFCLTSVPKSSWFCPSCSHNTNTKYVRKKRKRGSRWVSSKKKWNLLPFVPSADSMRRLEQMASLVNALAATKAEFSNALTYMPGMAPRNANSTALEDGGGGIQVLSKEGTKALNLCTDMMERGECPPLMVVYDPLEGYTVEADKPIEALTIIAEYVGDVDYLKNREDDEVNNSMMTLLYASDPSQSLIICPDKRSNIARFISGINNHTREGKKKQNVKSARFNVNGEFRVLLIAKRYIPKGERLYYDYNGSENAYPTKHFV</sequence>
<accession>G7I3E9</accession>
<dbReference type="GO" id="GO:0000785">
    <property type="term" value="C:chromatin"/>
    <property type="evidence" value="ECO:0000318"/>
    <property type="project" value="GO_Central"/>
</dbReference>
<dbReference type="AlphaFoldDB" id="G7I3E9"/>
<dbReference type="SUPFAM" id="SSF57903">
    <property type="entry name" value="FYVE/PHD zinc finger"/>
    <property type="match status" value="1"/>
</dbReference>
<keyword evidence="2 5" id="KW-0863">Zinc-finger</keyword>
<name>G7I3E9_MEDTR</name>
<dbReference type="InterPro" id="IPR001214">
    <property type="entry name" value="SET_dom"/>
</dbReference>
<evidence type="ECO:0000259" key="6">
    <source>
        <dbReference type="PROSITE" id="PS50016"/>
    </source>
</evidence>
<dbReference type="Pfam" id="PF00856">
    <property type="entry name" value="SET"/>
    <property type="match status" value="1"/>
</dbReference>
<evidence type="ECO:0000259" key="7">
    <source>
        <dbReference type="PROSITE" id="PS50280"/>
    </source>
</evidence>
<dbReference type="InterPro" id="IPR011011">
    <property type="entry name" value="Znf_FYVE_PHD"/>
</dbReference>
<dbReference type="Pfam" id="PF00628">
    <property type="entry name" value="PHD"/>
    <property type="match status" value="1"/>
</dbReference>
<dbReference type="GO" id="GO:0008270">
    <property type="term" value="F:zinc ion binding"/>
    <property type="evidence" value="ECO:0007669"/>
    <property type="project" value="UniProtKB-KW"/>
</dbReference>
<dbReference type="SUPFAM" id="SSF82199">
    <property type="entry name" value="SET domain"/>
    <property type="match status" value="1"/>
</dbReference>
<dbReference type="PaxDb" id="3880-AES58734"/>
<dbReference type="EnsemblPlants" id="AES58734">
    <property type="protein sequence ID" value="AES58734"/>
    <property type="gene ID" value="MTR_1g007700"/>
</dbReference>
<dbReference type="PROSITE" id="PS50280">
    <property type="entry name" value="SET"/>
    <property type="match status" value="1"/>
</dbReference>
<dbReference type="EMBL" id="CM001217">
    <property type="protein sequence ID" value="AES58734.2"/>
    <property type="molecule type" value="Genomic_DNA"/>
</dbReference>
<reference evidence="8 10" key="2">
    <citation type="journal article" date="2014" name="BMC Genomics">
        <title>An improved genome release (version Mt4.0) for the model legume Medicago truncatula.</title>
        <authorList>
            <person name="Tang H."/>
            <person name="Krishnakumar V."/>
            <person name="Bidwell S."/>
            <person name="Rosen B."/>
            <person name="Chan A."/>
            <person name="Zhou S."/>
            <person name="Gentzbittel L."/>
            <person name="Childs K.L."/>
            <person name="Yandell M."/>
            <person name="Gundlach H."/>
            <person name="Mayer K.F."/>
            <person name="Schwartz D.C."/>
            <person name="Town C.D."/>
        </authorList>
    </citation>
    <scope>GENOME REANNOTATION</scope>
    <source>
        <strain evidence="8">A17</strain>
        <strain evidence="9 10">cv. Jemalong A17</strain>
    </source>
</reference>
<dbReference type="Gene3D" id="2.170.270.10">
    <property type="entry name" value="SET domain"/>
    <property type="match status" value="2"/>
</dbReference>
<evidence type="ECO:0000313" key="8">
    <source>
        <dbReference type="EMBL" id="AES58734.2"/>
    </source>
</evidence>
<dbReference type="InterPro" id="IPR001965">
    <property type="entry name" value="Znf_PHD"/>
</dbReference>
<dbReference type="STRING" id="3880.G7I3E9"/>
<dbReference type="PROSITE" id="PS01359">
    <property type="entry name" value="ZF_PHD_1"/>
    <property type="match status" value="1"/>
</dbReference>
<feature type="domain" description="SET" evidence="7">
    <location>
        <begin position="410"/>
        <end position="533"/>
    </location>
</feature>
<keyword evidence="3" id="KW-0862">Zinc</keyword>
<gene>
    <name evidence="8" type="ordered locus">MTR_1g007700</name>
</gene>
<keyword evidence="10" id="KW-1185">Reference proteome</keyword>
<dbReference type="InterPro" id="IPR046341">
    <property type="entry name" value="SET_dom_sf"/>
</dbReference>
<evidence type="ECO:0000256" key="1">
    <source>
        <dbReference type="ARBA" id="ARBA00022723"/>
    </source>
</evidence>
<dbReference type="InterPro" id="IPR019787">
    <property type="entry name" value="Znf_PHD-finger"/>
</dbReference>
<dbReference type="PROSITE" id="PS50016">
    <property type="entry name" value="ZF_PHD_2"/>
    <property type="match status" value="1"/>
</dbReference>
<keyword evidence="4" id="KW-0156">Chromatin regulator</keyword>
<dbReference type="HOGENOM" id="CLU_500025_0_0_1"/>
<evidence type="ECO:0000256" key="5">
    <source>
        <dbReference type="PROSITE-ProRule" id="PRU00146"/>
    </source>
</evidence>
<feature type="domain" description="PHD-type" evidence="6">
    <location>
        <begin position="258"/>
        <end position="304"/>
    </location>
</feature>
<dbReference type="Proteomes" id="UP000002051">
    <property type="component" value="Unassembled WGS sequence"/>
</dbReference>
<evidence type="ECO:0000256" key="4">
    <source>
        <dbReference type="ARBA" id="ARBA00022853"/>
    </source>
</evidence>
<dbReference type="PANTHER" id="PTHR48442:SF1">
    <property type="entry name" value="SET DOMAIN-CONTAINING PROTEIN"/>
    <property type="match status" value="1"/>
</dbReference>
<dbReference type="GO" id="GO:0004402">
    <property type="term" value="F:histone acetyltransferase activity"/>
    <property type="evidence" value="ECO:0000318"/>
    <property type="project" value="GO_Central"/>
</dbReference>
<reference evidence="8 10" key="1">
    <citation type="journal article" date="2011" name="Nature">
        <title>The Medicago genome provides insight into the evolution of rhizobial symbioses.</title>
        <authorList>
            <person name="Young N.D."/>
            <person name="Debelle F."/>
            <person name="Oldroyd G.E."/>
            <person name="Geurts R."/>
            <person name="Cannon S.B."/>
            <person name="Udvardi M.K."/>
            <person name="Benedito V.A."/>
            <person name="Mayer K.F."/>
            <person name="Gouzy J."/>
            <person name="Schoof H."/>
            <person name="Van de Peer Y."/>
            <person name="Proost S."/>
            <person name="Cook D.R."/>
            <person name="Meyers B.C."/>
            <person name="Spannagl M."/>
            <person name="Cheung F."/>
            <person name="De Mita S."/>
            <person name="Krishnakumar V."/>
            <person name="Gundlach H."/>
            <person name="Zhou S."/>
            <person name="Mudge J."/>
            <person name="Bharti A.K."/>
            <person name="Murray J.D."/>
            <person name="Naoumkina M.A."/>
            <person name="Rosen B."/>
            <person name="Silverstein K.A."/>
            <person name="Tang H."/>
            <person name="Rombauts S."/>
            <person name="Zhao P.X."/>
            <person name="Zhou P."/>
            <person name="Barbe V."/>
            <person name="Bardou P."/>
            <person name="Bechner M."/>
            <person name="Bellec A."/>
            <person name="Berger A."/>
            <person name="Berges H."/>
            <person name="Bidwell S."/>
            <person name="Bisseling T."/>
            <person name="Choisne N."/>
            <person name="Couloux A."/>
            <person name="Denny R."/>
            <person name="Deshpande S."/>
            <person name="Dai X."/>
            <person name="Doyle J.J."/>
            <person name="Dudez A.M."/>
            <person name="Farmer A.D."/>
            <person name="Fouteau S."/>
            <person name="Franken C."/>
            <person name="Gibelin C."/>
            <person name="Gish J."/>
            <person name="Goldstein S."/>
            <person name="Gonzalez A.J."/>
            <person name="Green P.J."/>
            <person name="Hallab A."/>
            <person name="Hartog M."/>
            <person name="Hua A."/>
            <person name="Humphray S.J."/>
            <person name="Jeong D.H."/>
            <person name="Jing Y."/>
            <person name="Jocker A."/>
            <person name="Kenton S.M."/>
            <person name="Kim D.J."/>
            <person name="Klee K."/>
            <person name="Lai H."/>
            <person name="Lang C."/>
            <person name="Lin S."/>
            <person name="Macmil S.L."/>
            <person name="Magdelenat G."/>
            <person name="Matthews L."/>
            <person name="McCorrison J."/>
            <person name="Monaghan E.L."/>
            <person name="Mun J.H."/>
            <person name="Najar F.Z."/>
            <person name="Nicholson C."/>
            <person name="Noirot C."/>
            <person name="O'Bleness M."/>
            <person name="Paule C.R."/>
            <person name="Poulain J."/>
            <person name="Prion F."/>
            <person name="Qin B."/>
            <person name="Qu C."/>
            <person name="Retzel E.F."/>
            <person name="Riddle C."/>
            <person name="Sallet E."/>
            <person name="Samain S."/>
            <person name="Samson N."/>
            <person name="Sanders I."/>
            <person name="Saurat O."/>
            <person name="Scarpelli C."/>
            <person name="Schiex T."/>
            <person name="Segurens B."/>
            <person name="Severin A.J."/>
            <person name="Sherrier D.J."/>
            <person name="Shi R."/>
            <person name="Sims S."/>
            <person name="Singer S.R."/>
            <person name="Sinharoy S."/>
            <person name="Sterck L."/>
            <person name="Viollet A."/>
            <person name="Wang B.B."/>
            <person name="Wang K."/>
            <person name="Wang M."/>
            <person name="Wang X."/>
            <person name="Warfsmann J."/>
            <person name="Weissenbach J."/>
            <person name="White D.D."/>
            <person name="White J.D."/>
            <person name="Wiley G.B."/>
            <person name="Wincker P."/>
            <person name="Xing Y."/>
            <person name="Yang L."/>
            <person name="Yao Z."/>
            <person name="Ying F."/>
            <person name="Zhai J."/>
            <person name="Zhou L."/>
            <person name="Zuber A."/>
            <person name="Denarie J."/>
            <person name="Dixon R.A."/>
            <person name="May G.D."/>
            <person name="Schwartz D.C."/>
            <person name="Rogers J."/>
            <person name="Quetier F."/>
            <person name="Town C.D."/>
            <person name="Roe B.A."/>
        </authorList>
    </citation>
    <scope>NUCLEOTIDE SEQUENCE [LARGE SCALE GENOMIC DNA]</scope>
    <source>
        <strain evidence="8">A17</strain>
        <strain evidence="9 10">cv. Jemalong A17</strain>
    </source>
</reference>
<organism evidence="8 10">
    <name type="scientific">Medicago truncatula</name>
    <name type="common">Barrel medic</name>
    <name type="synonym">Medicago tribuloides</name>
    <dbReference type="NCBI Taxonomy" id="3880"/>
    <lineage>
        <taxon>Eukaryota</taxon>
        <taxon>Viridiplantae</taxon>
        <taxon>Streptophyta</taxon>
        <taxon>Embryophyta</taxon>
        <taxon>Tracheophyta</taxon>
        <taxon>Spermatophyta</taxon>
        <taxon>Magnoliopsida</taxon>
        <taxon>eudicotyledons</taxon>
        <taxon>Gunneridae</taxon>
        <taxon>Pentapetalae</taxon>
        <taxon>rosids</taxon>
        <taxon>fabids</taxon>
        <taxon>Fabales</taxon>
        <taxon>Fabaceae</taxon>
        <taxon>Papilionoideae</taxon>
        <taxon>50 kb inversion clade</taxon>
        <taxon>NPAAA clade</taxon>
        <taxon>Hologalegina</taxon>
        <taxon>IRL clade</taxon>
        <taxon>Trifolieae</taxon>
        <taxon>Medicago</taxon>
    </lineage>
</organism>
<dbReference type="GO" id="GO:0006357">
    <property type="term" value="P:regulation of transcription by RNA polymerase II"/>
    <property type="evidence" value="ECO:0000318"/>
    <property type="project" value="GO_Central"/>
</dbReference>
<evidence type="ECO:0000256" key="3">
    <source>
        <dbReference type="ARBA" id="ARBA00022833"/>
    </source>
</evidence>